<keyword evidence="1" id="KW-0812">Transmembrane</keyword>
<evidence type="ECO:0000256" key="1">
    <source>
        <dbReference type="SAM" id="Phobius"/>
    </source>
</evidence>
<keyword evidence="3" id="KW-1185">Reference proteome</keyword>
<evidence type="ECO:0000313" key="2">
    <source>
        <dbReference type="EMBL" id="CCX31227.1"/>
    </source>
</evidence>
<dbReference type="Proteomes" id="UP000018144">
    <property type="component" value="Unassembled WGS sequence"/>
</dbReference>
<reference evidence="2 3" key="1">
    <citation type="journal article" date="2013" name="PLoS Genet.">
        <title>The genome and development-dependent transcriptomes of Pyronema confluens: a window into fungal evolution.</title>
        <authorList>
            <person name="Traeger S."/>
            <person name="Altegoer F."/>
            <person name="Freitag M."/>
            <person name="Gabaldon T."/>
            <person name="Kempken F."/>
            <person name="Kumar A."/>
            <person name="Marcet-Houben M."/>
            <person name="Poggeler S."/>
            <person name="Stajich J.E."/>
            <person name="Nowrousian M."/>
        </authorList>
    </citation>
    <scope>NUCLEOTIDE SEQUENCE [LARGE SCALE GENOMIC DNA]</scope>
    <source>
        <strain evidence="3">CBS 100304</strain>
        <tissue evidence="2">Vegetative mycelium</tissue>
    </source>
</reference>
<keyword evidence="1" id="KW-0472">Membrane</keyword>
<proteinExistence type="predicted"/>
<gene>
    <name evidence="2" type="ORF">PCON_10358</name>
</gene>
<dbReference type="EMBL" id="HF935560">
    <property type="protein sequence ID" value="CCX31227.1"/>
    <property type="molecule type" value="Genomic_DNA"/>
</dbReference>
<sequence length="72" mass="8243">MPGIFRLLCVLGWIGGSAIDVWALGPGRELDVSMSSPCCPLFFCLRVSLCFWLQCPFFVFRPEIFRMFSFLD</sequence>
<organism evidence="2 3">
    <name type="scientific">Pyronema omphalodes (strain CBS 100304)</name>
    <name type="common">Pyronema confluens</name>
    <dbReference type="NCBI Taxonomy" id="1076935"/>
    <lineage>
        <taxon>Eukaryota</taxon>
        <taxon>Fungi</taxon>
        <taxon>Dikarya</taxon>
        <taxon>Ascomycota</taxon>
        <taxon>Pezizomycotina</taxon>
        <taxon>Pezizomycetes</taxon>
        <taxon>Pezizales</taxon>
        <taxon>Pyronemataceae</taxon>
        <taxon>Pyronema</taxon>
    </lineage>
</organism>
<feature type="transmembrane region" description="Helical" evidence="1">
    <location>
        <begin position="34"/>
        <end position="60"/>
    </location>
</feature>
<dbReference type="AlphaFoldDB" id="U4LI66"/>
<evidence type="ECO:0000313" key="3">
    <source>
        <dbReference type="Proteomes" id="UP000018144"/>
    </source>
</evidence>
<name>U4LI66_PYROM</name>
<protein>
    <submittedName>
        <fullName evidence="2">Uncharacterized protein</fullName>
    </submittedName>
</protein>
<keyword evidence="1" id="KW-1133">Transmembrane helix</keyword>
<accession>U4LI66</accession>